<comment type="caution">
    <text evidence="1">The sequence shown here is derived from an EMBL/GenBank/DDBJ whole genome shotgun (WGS) entry which is preliminary data.</text>
</comment>
<evidence type="ECO:0000313" key="2">
    <source>
        <dbReference type="Proteomes" id="UP000192639"/>
    </source>
</evidence>
<dbReference type="AlphaFoldDB" id="A0A1Y1S788"/>
<dbReference type="EMBL" id="LWDP01000025">
    <property type="protein sequence ID" value="ORD94293.1"/>
    <property type="molecule type" value="Genomic_DNA"/>
</dbReference>
<dbReference type="Proteomes" id="UP000192639">
    <property type="component" value="Unassembled WGS sequence"/>
</dbReference>
<sequence length="284" mass="33112">MKALQQLKEHILKKKYPIVLQGPPGTNKLSTTINMLQKYNIKYKQIDISEIRYQHKPLIPCIYIIQNIENSDVLDKITYFKNLIVISDVFVSRKRHEVTLITVTPQSFPGKTRKELATTKELLEDENTLSIFRLAGKIFHKKCTGKQIDYQNSKFIYYFNNSSKEVKEVHETDTVQSKTKDRRKIIEESTDSFDLETATLPLQQEKLAPDKFSKSFSASAMQDVFYANFHNFVDMNNIVDFYDILSLTDIQQHQQITFALFASQKGAVCKKFIQFTRNKFNKPE</sequence>
<gene>
    <name evidence="1" type="ORF">ECANGB1_893</name>
</gene>
<dbReference type="VEuPathDB" id="MicrosporidiaDB:ECANGB1_893"/>
<dbReference type="OrthoDB" id="2196041at2759"/>
<name>A0A1Y1S788_9MICR</name>
<proteinExistence type="predicted"/>
<accession>A0A1Y1S788</accession>
<protein>
    <submittedName>
        <fullName evidence="1">Uncharacterized protein</fullName>
    </submittedName>
</protein>
<organism evidence="1 2">
    <name type="scientific">Enterospora canceri</name>
    <dbReference type="NCBI Taxonomy" id="1081671"/>
    <lineage>
        <taxon>Eukaryota</taxon>
        <taxon>Fungi</taxon>
        <taxon>Fungi incertae sedis</taxon>
        <taxon>Microsporidia</taxon>
        <taxon>Enterocytozoonidae</taxon>
        <taxon>Enterospora</taxon>
    </lineage>
</organism>
<reference evidence="1 2" key="1">
    <citation type="journal article" date="2017" name="Environ. Microbiol.">
        <title>Decay of the glycolytic pathway and adaptation to intranuclear parasitism within Enterocytozoonidae microsporidia.</title>
        <authorList>
            <person name="Wiredu Boakye D."/>
            <person name="Jaroenlak P."/>
            <person name="Prachumwat A."/>
            <person name="Williams T.A."/>
            <person name="Bateman K.S."/>
            <person name="Itsathitphaisarn O."/>
            <person name="Sritunyalucksana K."/>
            <person name="Paszkiewicz K.H."/>
            <person name="Moore K.A."/>
            <person name="Stentiford G.D."/>
            <person name="Williams B.A."/>
        </authorList>
    </citation>
    <scope>NUCLEOTIDE SEQUENCE [LARGE SCALE GENOMIC DNA]</scope>
    <source>
        <strain evidence="1 2">GB1</strain>
    </source>
</reference>
<keyword evidence="2" id="KW-1185">Reference proteome</keyword>
<evidence type="ECO:0000313" key="1">
    <source>
        <dbReference type="EMBL" id="ORD94293.1"/>
    </source>
</evidence>